<dbReference type="AlphaFoldDB" id="A0A370GVH9"/>
<protein>
    <submittedName>
        <fullName evidence="1">Uncharacterized protein</fullName>
    </submittedName>
</protein>
<evidence type="ECO:0000313" key="1">
    <source>
        <dbReference type="EMBL" id="RDI47682.1"/>
    </source>
</evidence>
<accession>A0A370GVH9</accession>
<comment type="caution">
    <text evidence="1">The sequence shown here is derived from an EMBL/GenBank/DDBJ whole genome shotgun (WGS) entry which is preliminary data.</text>
</comment>
<dbReference type="EMBL" id="QQAY01000001">
    <property type="protein sequence ID" value="RDI47682.1"/>
    <property type="molecule type" value="Genomic_DNA"/>
</dbReference>
<proteinExistence type="predicted"/>
<dbReference type="Proteomes" id="UP000255326">
    <property type="component" value="Unassembled WGS sequence"/>
</dbReference>
<reference evidence="1 2" key="1">
    <citation type="submission" date="2018-07" db="EMBL/GenBank/DDBJ databases">
        <title>Genomic Encyclopedia of Type Strains, Phase IV (KMG-IV): sequencing the most valuable type-strain genomes for metagenomic binning, comparative biology and taxonomic classification.</title>
        <authorList>
            <person name="Goeker M."/>
        </authorList>
    </citation>
    <scope>NUCLEOTIDE SEQUENCE [LARGE SCALE GENOMIC DNA]</scope>
    <source>
        <strain evidence="1 2">DSM 25281</strain>
    </source>
</reference>
<keyword evidence="2" id="KW-1185">Reference proteome</keyword>
<organism evidence="1 2">
    <name type="scientific">Falsibacillus pallidus</name>
    <dbReference type="NCBI Taxonomy" id="493781"/>
    <lineage>
        <taxon>Bacteria</taxon>
        <taxon>Bacillati</taxon>
        <taxon>Bacillota</taxon>
        <taxon>Bacilli</taxon>
        <taxon>Bacillales</taxon>
        <taxon>Bacillaceae</taxon>
        <taxon>Falsibacillus</taxon>
    </lineage>
</organism>
<name>A0A370GVH9_9BACI</name>
<sequence>MKPGNRPGGYLSSFRHGANSCSYRLRDKKMLISNLFLSERFFAVQEWIQLQTATEKQRKEE</sequence>
<evidence type="ECO:0000313" key="2">
    <source>
        <dbReference type="Proteomes" id="UP000255326"/>
    </source>
</evidence>
<gene>
    <name evidence="1" type="ORF">DFR59_101341</name>
</gene>